<keyword evidence="5" id="KW-1185">Reference proteome</keyword>
<evidence type="ECO:0000256" key="1">
    <source>
        <dbReference type="ARBA" id="ARBA00022741"/>
    </source>
</evidence>
<gene>
    <name evidence="4" type="ORF">JYP50_05740</name>
</gene>
<keyword evidence="2 4" id="KW-0067">ATP-binding</keyword>
<dbReference type="GO" id="GO:0005886">
    <property type="term" value="C:plasma membrane"/>
    <property type="evidence" value="ECO:0007669"/>
    <property type="project" value="TreeGrafter"/>
</dbReference>
<feature type="domain" description="ABC transporter" evidence="3">
    <location>
        <begin position="3"/>
        <end position="220"/>
    </location>
</feature>
<proteinExistence type="predicted"/>
<dbReference type="SUPFAM" id="SSF52540">
    <property type="entry name" value="P-loop containing nucleoside triphosphate hydrolases"/>
    <property type="match status" value="1"/>
</dbReference>
<dbReference type="SMART" id="SM00382">
    <property type="entry name" value="AAA"/>
    <property type="match status" value="1"/>
</dbReference>
<keyword evidence="1" id="KW-0547">Nucleotide-binding</keyword>
<dbReference type="Gene3D" id="3.40.50.300">
    <property type="entry name" value="P-loop containing nucleotide triphosphate hydrolases"/>
    <property type="match status" value="1"/>
</dbReference>
<dbReference type="Pfam" id="PF00005">
    <property type="entry name" value="ABC_tran"/>
    <property type="match status" value="1"/>
</dbReference>
<dbReference type="PANTHER" id="PTHR24220:SF611">
    <property type="entry name" value="ATP-BINDING COMPONENT OF ABC TRANSPORTER-RELATED"/>
    <property type="match status" value="1"/>
</dbReference>
<comment type="caution">
    <text evidence="4">The sequence shown here is derived from an EMBL/GenBank/DDBJ whole genome shotgun (WGS) entry which is preliminary data.</text>
</comment>
<dbReference type="Proteomes" id="UP000664303">
    <property type="component" value="Unassembled WGS sequence"/>
</dbReference>
<name>A0A939II07_9GAMM</name>
<evidence type="ECO:0000259" key="3">
    <source>
        <dbReference type="PROSITE" id="PS50893"/>
    </source>
</evidence>
<dbReference type="InterPro" id="IPR003439">
    <property type="entry name" value="ABC_transporter-like_ATP-bd"/>
</dbReference>
<dbReference type="InterPro" id="IPR015854">
    <property type="entry name" value="ABC_transpr_LolD-like"/>
</dbReference>
<dbReference type="EMBL" id="JAFKCZ010000004">
    <property type="protein sequence ID" value="MBN7796079.1"/>
    <property type="molecule type" value="Genomic_DNA"/>
</dbReference>
<dbReference type="GO" id="GO:0016887">
    <property type="term" value="F:ATP hydrolysis activity"/>
    <property type="evidence" value="ECO:0007669"/>
    <property type="project" value="InterPro"/>
</dbReference>
<evidence type="ECO:0000256" key="2">
    <source>
        <dbReference type="ARBA" id="ARBA00022840"/>
    </source>
</evidence>
<dbReference type="AlphaFoldDB" id="A0A939II07"/>
<dbReference type="InterPro" id="IPR027417">
    <property type="entry name" value="P-loop_NTPase"/>
</dbReference>
<reference evidence="4" key="1">
    <citation type="submission" date="2021-02" db="EMBL/GenBank/DDBJ databases">
        <title>PHA producing bacteria isolated from coastal sediment in Guangdong, Shenzhen.</title>
        <authorList>
            <person name="Zheng W."/>
            <person name="Yu S."/>
            <person name="Huang Y."/>
        </authorList>
    </citation>
    <scope>NUCLEOTIDE SEQUENCE</scope>
    <source>
        <strain evidence="4">TN14-10</strain>
    </source>
</reference>
<sequence length="220" mass="23913">MVVSVQNLRFHYDKAPILDIPRWTVETGERIFLHGPSGAGKSTLLNLLAGILLPDSGTIEVQGKAINTLGARQRDKWRARHIGVVFQQFNLIPYLGAVDNIRLAAGFAGATGASGRARELLLALGLAEEQHHQSASRLSIGQQQRVAIARALVNRPALLIADEPTSALDRENRDAFLSLLLNQAGECRTALVFVSHDLALADRFSRTEALADINRAEGCH</sequence>
<evidence type="ECO:0000313" key="5">
    <source>
        <dbReference type="Proteomes" id="UP000664303"/>
    </source>
</evidence>
<dbReference type="PANTHER" id="PTHR24220">
    <property type="entry name" value="IMPORT ATP-BINDING PROTEIN"/>
    <property type="match status" value="1"/>
</dbReference>
<dbReference type="PROSITE" id="PS50893">
    <property type="entry name" value="ABC_TRANSPORTER_2"/>
    <property type="match status" value="1"/>
</dbReference>
<dbReference type="GO" id="GO:0022857">
    <property type="term" value="F:transmembrane transporter activity"/>
    <property type="evidence" value="ECO:0007669"/>
    <property type="project" value="TreeGrafter"/>
</dbReference>
<organism evidence="4 5">
    <name type="scientific">Parahaliea mediterranea</name>
    <dbReference type="NCBI Taxonomy" id="651086"/>
    <lineage>
        <taxon>Bacteria</taxon>
        <taxon>Pseudomonadati</taxon>
        <taxon>Pseudomonadota</taxon>
        <taxon>Gammaproteobacteria</taxon>
        <taxon>Cellvibrionales</taxon>
        <taxon>Halieaceae</taxon>
        <taxon>Parahaliea</taxon>
    </lineage>
</organism>
<dbReference type="GO" id="GO:0005524">
    <property type="term" value="F:ATP binding"/>
    <property type="evidence" value="ECO:0007669"/>
    <property type="project" value="UniProtKB-KW"/>
</dbReference>
<dbReference type="InterPro" id="IPR003593">
    <property type="entry name" value="AAA+_ATPase"/>
</dbReference>
<evidence type="ECO:0000313" key="4">
    <source>
        <dbReference type="EMBL" id="MBN7796079.1"/>
    </source>
</evidence>
<protein>
    <submittedName>
        <fullName evidence="4">ATP-binding cassette domain-containing protein</fullName>
    </submittedName>
</protein>
<accession>A0A939II07</accession>